<gene>
    <name evidence="3" type="ORF">EZS28_002294</name>
</gene>
<dbReference type="InterPro" id="IPR015898">
    <property type="entry name" value="G-protein_gamma-like_dom"/>
</dbReference>
<sequence length="806" mass="93231">MKQIRKNLNKSAKGINEKELDDERKKNYDLEIKLKDYENKVNALQLLYDQLKADKEARDKEFDNEQKKNQELDNKLKALQAEYDKLKTADDKLKKDLDNQKKKYKELEAKQKALQDQYDQLKLADEQLKKELEAERLKSSDLQKKMNILQSKYDELQAITKKIEQEFDDLHNQFEQQTQKFCALYAENDNLKQDLLKSEKDNDDLKKKNKELTQKMIVLQAEYDKLKAQFEQNEKELNEESEKNSELDKQYKALRSENDQLKVEFENEQKKNSELESKVKSLQGELDESRNAKEACDKEIDELKKKYKNLKEKQDQLKSDYDQLKADQLKTFQENEDLKKQLDEFQKENEERLNAIKIANQKDLEEQKRKFLEKEQKHIQKENKKREQEFLDLKNSFTEQLQAEKDKLKDTSKEKDKMSSKMSALEAEIEQLKLALANLKTAMNDLDGANVLGKYEKLKWFGAPDLMDIQYIRILLAAAKYIDPTRSLFKLALDLMRKEAPNVEPKIKLLICKARVFEDLSQILEGNWASFTGEVVCTIVDGLLKDNKEGLEHVLTSKMINGLKKVLSVEHSKIKRVHIAALARVVICGSDEQREELYKMNVLPSLVSQFTHSDKHVVDDAVVAVNNLALSGARHADPEAKHPWLEIMNKNGLDGVSQLFRIFNNPEDVNTKRNAAICIGRLYKALPLPTAYRVVIPCLQDLSIGPEKILAWNSVGTLGYLAINESNHVDIIKNDFIPKVINNLNNKVEGLIHYTLTFLLTLSKNGTSATRTLVKKNVPLPRIKALSTHPDENVMTSAQSLLTHLK</sequence>
<dbReference type="SUPFAM" id="SSF90257">
    <property type="entry name" value="Myosin rod fragments"/>
    <property type="match status" value="1"/>
</dbReference>
<dbReference type="SMART" id="SM00185">
    <property type="entry name" value="ARM"/>
    <property type="match status" value="2"/>
</dbReference>
<feature type="region of interest" description="Disordered" evidence="1">
    <location>
        <begin position="260"/>
        <end position="294"/>
    </location>
</feature>
<protein>
    <recommendedName>
        <fullName evidence="2">G protein gamma domain-containing protein</fullName>
    </recommendedName>
</protein>
<dbReference type="OrthoDB" id="7537227at2759"/>
<dbReference type="Gene3D" id="1.10.287.1490">
    <property type="match status" value="1"/>
</dbReference>
<dbReference type="Gene3D" id="1.25.10.10">
    <property type="entry name" value="Leucine-rich Repeat Variant"/>
    <property type="match status" value="2"/>
</dbReference>
<reference evidence="3 4" key="1">
    <citation type="submission" date="2019-03" db="EMBL/GenBank/DDBJ databases">
        <title>Single cell metagenomics reveals metabolic interactions within the superorganism composed of flagellate Streblomastix strix and complex community of Bacteroidetes bacteria on its surface.</title>
        <authorList>
            <person name="Treitli S.C."/>
            <person name="Kolisko M."/>
            <person name="Husnik F."/>
            <person name="Keeling P."/>
            <person name="Hampl V."/>
        </authorList>
    </citation>
    <scope>NUCLEOTIDE SEQUENCE [LARGE SCALE GENOMIC DNA]</scope>
    <source>
        <strain evidence="3">ST1C</strain>
    </source>
</reference>
<dbReference type="Proteomes" id="UP000324800">
    <property type="component" value="Unassembled WGS sequence"/>
</dbReference>
<dbReference type="InterPro" id="IPR016024">
    <property type="entry name" value="ARM-type_fold"/>
</dbReference>
<evidence type="ECO:0000313" key="4">
    <source>
        <dbReference type="Proteomes" id="UP000324800"/>
    </source>
</evidence>
<dbReference type="InterPro" id="IPR011989">
    <property type="entry name" value="ARM-like"/>
</dbReference>
<dbReference type="AlphaFoldDB" id="A0A5J4X4M4"/>
<accession>A0A5J4X4M4</accession>
<evidence type="ECO:0000259" key="2">
    <source>
        <dbReference type="PROSITE" id="PS50058"/>
    </source>
</evidence>
<dbReference type="EMBL" id="SNRW01000275">
    <property type="protein sequence ID" value="KAA6402184.1"/>
    <property type="molecule type" value="Genomic_DNA"/>
</dbReference>
<dbReference type="SUPFAM" id="SSF48371">
    <property type="entry name" value="ARM repeat"/>
    <property type="match status" value="1"/>
</dbReference>
<feature type="domain" description="G protein gamma" evidence="2">
    <location>
        <begin position="121"/>
        <end position="185"/>
    </location>
</feature>
<dbReference type="InterPro" id="IPR000225">
    <property type="entry name" value="Armadillo"/>
</dbReference>
<proteinExistence type="predicted"/>
<feature type="compositionally biased region" description="Basic and acidic residues" evidence="1">
    <location>
        <begin position="260"/>
        <end position="279"/>
    </location>
</feature>
<evidence type="ECO:0000313" key="3">
    <source>
        <dbReference type="EMBL" id="KAA6402184.1"/>
    </source>
</evidence>
<dbReference type="PROSITE" id="PS50058">
    <property type="entry name" value="G_PROTEIN_GAMMA"/>
    <property type="match status" value="1"/>
</dbReference>
<evidence type="ECO:0000256" key="1">
    <source>
        <dbReference type="SAM" id="MobiDB-lite"/>
    </source>
</evidence>
<comment type="caution">
    <text evidence="3">The sequence shown here is derived from an EMBL/GenBank/DDBJ whole genome shotgun (WGS) entry which is preliminary data.</text>
</comment>
<dbReference type="GO" id="GO:0007186">
    <property type="term" value="P:G protein-coupled receptor signaling pathway"/>
    <property type="evidence" value="ECO:0007669"/>
    <property type="project" value="InterPro"/>
</dbReference>
<organism evidence="3 4">
    <name type="scientific">Streblomastix strix</name>
    <dbReference type="NCBI Taxonomy" id="222440"/>
    <lineage>
        <taxon>Eukaryota</taxon>
        <taxon>Metamonada</taxon>
        <taxon>Preaxostyla</taxon>
        <taxon>Oxymonadida</taxon>
        <taxon>Streblomastigidae</taxon>
        <taxon>Streblomastix</taxon>
    </lineage>
</organism>
<feature type="region of interest" description="Disordered" evidence="1">
    <location>
        <begin position="1"/>
        <end position="20"/>
    </location>
</feature>
<name>A0A5J4X4M4_9EUKA</name>